<organism evidence="1 2">
    <name type="scientific">Dictyobacter aurantiacus</name>
    <dbReference type="NCBI Taxonomy" id="1936993"/>
    <lineage>
        <taxon>Bacteria</taxon>
        <taxon>Bacillati</taxon>
        <taxon>Chloroflexota</taxon>
        <taxon>Ktedonobacteria</taxon>
        <taxon>Ktedonobacterales</taxon>
        <taxon>Dictyobacteraceae</taxon>
        <taxon>Dictyobacter</taxon>
    </lineage>
</organism>
<protein>
    <submittedName>
        <fullName evidence="1">Thiamine biosynthesis protein ThiS</fullName>
    </submittedName>
</protein>
<dbReference type="InterPro" id="IPR016155">
    <property type="entry name" value="Mopterin_synth/thiamin_S_b"/>
</dbReference>
<dbReference type="InterPro" id="IPR003749">
    <property type="entry name" value="ThiS/MoaD-like"/>
</dbReference>
<reference evidence="2" key="1">
    <citation type="submission" date="2018-12" db="EMBL/GenBank/DDBJ databases">
        <title>Tengunoibacter tsumagoiensis gen. nov., sp. nov., Dictyobacter kobayashii sp. nov., D. alpinus sp. nov., and D. joshuensis sp. nov. and description of Dictyobacteraceae fam. nov. within the order Ktedonobacterales isolated from Tengu-no-mugimeshi.</title>
        <authorList>
            <person name="Wang C.M."/>
            <person name="Zheng Y."/>
            <person name="Sakai Y."/>
            <person name="Toyoda A."/>
            <person name="Minakuchi Y."/>
            <person name="Abe K."/>
            <person name="Yokota A."/>
            <person name="Yabe S."/>
        </authorList>
    </citation>
    <scope>NUCLEOTIDE SEQUENCE [LARGE SCALE GENOMIC DNA]</scope>
    <source>
        <strain evidence="2">S-27</strain>
    </source>
</reference>
<accession>A0A401Z7Y0</accession>
<dbReference type="AlphaFoldDB" id="A0A401Z7Y0"/>
<dbReference type="Pfam" id="PF02597">
    <property type="entry name" value="ThiS"/>
    <property type="match status" value="1"/>
</dbReference>
<dbReference type="EMBL" id="BIFQ01000001">
    <property type="protein sequence ID" value="GCE02953.1"/>
    <property type="molecule type" value="Genomic_DNA"/>
</dbReference>
<dbReference type="Proteomes" id="UP000287224">
    <property type="component" value="Unassembled WGS sequence"/>
</dbReference>
<dbReference type="PANTHER" id="PTHR38031">
    <property type="entry name" value="SULFUR CARRIER PROTEIN SLR0821-RELATED"/>
    <property type="match status" value="1"/>
</dbReference>
<evidence type="ECO:0000313" key="2">
    <source>
        <dbReference type="Proteomes" id="UP000287224"/>
    </source>
</evidence>
<gene>
    <name evidence="1" type="ORF">KDAU_02820</name>
</gene>
<dbReference type="InterPro" id="IPR052045">
    <property type="entry name" value="Sulfur_Carrier/Prot_Modifier"/>
</dbReference>
<dbReference type="RefSeq" id="WP_126594282.1">
    <property type="nucleotide sequence ID" value="NZ_BIFQ01000001.1"/>
</dbReference>
<sequence length="97" mass="10584">MSDSAKVTATLRLPSTLSAYSGGKSQITVEAETVEQLLNALHKEHPLVWERLCTEQGAIREHVRIFVNNQLISGNEGLKTVLSPGQEVIVLPTTFNA</sequence>
<dbReference type="OrthoDB" id="9156098at2"/>
<dbReference type="InterPro" id="IPR012675">
    <property type="entry name" value="Beta-grasp_dom_sf"/>
</dbReference>
<comment type="caution">
    <text evidence="1">The sequence shown here is derived from an EMBL/GenBank/DDBJ whole genome shotgun (WGS) entry which is preliminary data.</text>
</comment>
<dbReference type="SUPFAM" id="SSF54285">
    <property type="entry name" value="MoaD/ThiS"/>
    <property type="match status" value="1"/>
</dbReference>
<dbReference type="Gene3D" id="3.10.20.30">
    <property type="match status" value="1"/>
</dbReference>
<dbReference type="PANTHER" id="PTHR38031:SF1">
    <property type="entry name" value="SULFUR CARRIER PROTEIN CYSO"/>
    <property type="match status" value="1"/>
</dbReference>
<proteinExistence type="predicted"/>
<evidence type="ECO:0000313" key="1">
    <source>
        <dbReference type="EMBL" id="GCE02953.1"/>
    </source>
</evidence>
<keyword evidence="2" id="KW-1185">Reference proteome</keyword>
<name>A0A401Z7Y0_9CHLR</name>